<gene>
    <name evidence="1" type="ORF">GCM10011594_25430</name>
</gene>
<dbReference type="SUPFAM" id="SSF56399">
    <property type="entry name" value="ADP-ribosylation"/>
    <property type="match status" value="1"/>
</dbReference>
<comment type="caution">
    <text evidence="1">The sequence shown here is derived from an EMBL/GenBank/DDBJ whole genome shotgun (WGS) entry which is preliminary data.</text>
</comment>
<sequence>MRILHLAERADWDRAVAGGGYRTSTRGQSLDDAGFLHACTTAQLAGVLERYYADADLGRHVVLVVDVDLCAAAGSPVRWDPVGPAGERFPHVYGPLPVPAVVAALPVTRAPDGRAVVPDVAGLDVAGAPPE</sequence>
<proteinExistence type="predicted"/>
<evidence type="ECO:0000313" key="1">
    <source>
        <dbReference type="EMBL" id="GGM04131.1"/>
    </source>
</evidence>
<dbReference type="AlphaFoldDB" id="A0A917WGX0"/>
<dbReference type="RefSeq" id="WP_188941935.1">
    <property type="nucleotide sequence ID" value="NZ_BMNA01000004.1"/>
</dbReference>
<name>A0A917WGX0_9ACTN</name>
<accession>A0A917WGX0</accession>
<dbReference type="Gene3D" id="3.20.170.20">
    <property type="entry name" value="Protein of unknown function DUF952"/>
    <property type="match status" value="1"/>
</dbReference>
<dbReference type="InterPro" id="IPR009297">
    <property type="entry name" value="DUF952"/>
</dbReference>
<dbReference type="EMBL" id="BMNA01000004">
    <property type="protein sequence ID" value="GGM04131.1"/>
    <property type="molecule type" value="Genomic_DNA"/>
</dbReference>
<evidence type="ECO:0008006" key="3">
    <source>
        <dbReference type="Google" id="ProtNLM"/>
    </source>
</evidence>
<dbReference type="Proteomes" id="UP000655208">
    <property type="component" value="Unassembled WGS sequence"/>
</dbReference>
<organism evidence="1 2">
    <name type="scientific">Nakamurella endophytica</name>
    <dbReference type="NCBI Taxonomy" id="1748367"/>
    <lineage>
        <taxon>Bacteria</taxon>
        <taxon>Bacillati</taxon>
        <taxon>Actinomycetota</taxon>
        <taxon>Actinomycetes</taxon>
        <taxon>Nakamurellales</taxon>
        <taxon>Nakamurellaceae</taxon>
        <taxon>Nakamurella</taxon>
    </lineage>
</organism>
<keyword evidence="2" id="KW-1185">Reference proteome</keyword>
<reference evidence="1" key="2">
    <citation type="submission" date="2020-09" db="EMBL/GenBank/DDBJ databases">
        <authorList>
            <person name="Sun Q."/>
            <person name="Zhou Y."/>
        </authorList>
    </citation>
    <scope>NUCLEOTIDE SEQUENCE</scope>
    <source>
        <strain evidence="1">CGMCC 4.7308</strain>
    </source>
</reference>
<reference evidence="1" key="1">
    <citation type="journal article" date="2014" name="Int. J. Syst. Evol. Microbiol.">
        <title>Complete genome sequence of Corynebacterium casei LMG S-19264T (=DSM 44701T), isolated from a smear-ripened cheese.</title>
        <authorList>
            <consortium name="US DOE Joint Genome Institute (JGI-PGF)"/>
            <person name="Walter F."/>
            <person name="Albersmeier A."/>
            <person name="Kalinowski J."/>
            <person name="Ruckert C."/>
        </authorList>
    </citation>
    <scope>NUCLEOTIDE SEQUENCE</scope>
    <source>
        <strain evidence="1">CGMCC 4.7308</strain>
    </source>
</reference>
<protein>
    <recommendedName>
        <fullName evidence="3">DUF952 domain-containing protein</fullName>
    </recommendedName>
</protein>
<dbReference type="Pfam" id="PF06108">
    <property type="entry name" value="DUF952"/>
    <property type="match status" value="1"/>
</dbReference>
<evidence type="ECO:0000313" key="2">
    <source>
        <dbReference type="Proteomes" id="UP000655208"/>
    </source>
</evidence>